<organism evidence="2 3">
    <name type="scientific">Talaromyces islandicus</name>
    <name type="common">Penicillium islandicum</name>
    <dbReference type="NCBI Taxonomy" id="28573"/>
    <lineage>
        <taxon>Eukaryota</taxon>
        <taxon>Fungi</taxon>
        <taxon>Dikarya</taxon>
        <taxon>Ascomycota</taxon>
        <taxon>Pezizomycotina</taxon>
        <taxon>Eurotiomycetes</taxon>
        <taxon>Eurotiomycetidae</taxon>
        <taxon>Eurotiales</taxon>
        <taxon>Trichocomaceae</taxon>
        <taxon>Talaromyces</taxon>
        <taxon>Talaromyces sect. Islandici</taxon>
    </lineage>
</organism>
<dbReference type="InterPro" id="IPR008928">
    <property type="entry name" value="6-hairpin_glycosidase_sf"/>
</dbReference>
<dbReference type="STRING" id="28573.A0A0U1LIV7"/>
<reference evidence="2 3" key="1">
    <citation type="submission" date="2015-04" db="EMBL/GenBank/DDBJ databases">
        <authorList>
            <person name="Syromyatnikov M.Y."/>
            <person name="Popov V.N."/>
        </authorList>
    </citation>
    <scope>NUCLEOTIDE SEQUENCE [LARGE SCALE GENOMIC DNA]</scope>
    <source>
        <strain evidence="2">WF-38-12</strain>
    </source>
</reference>
<dbReference type="OMA" id="NDSCDIQ"/>
<dbReference type="EMBL" id="CVMT01000001">
    <property type="protein sequence ID" value="CRG82937.1"/>
    <property type="molecule type" value="Genomic_DNA"/>
</dbReference>
<evidence type="ECO:0008006" key="4">
    <source>
        <dbReference type="Google" id="ProtNLM"/>
    </source>
</evidence>
<evidence type="ECO:0000313" key="2">
    <source>
        <dbReference type="EMBL" id="CRG82937.1"/>
    </source>
</evidence>
<accession>A0A0U1LIV7</accession>
<keyword evidence="1" id="KW-0732">Signal</keyword>
<proteinExistence type="predicted"/>
<protein>
    <recommendedName>
        <fullName evidence="4">Glycoside hydrolase family 76 protein</fullName>
    </recommendedName>
</protein>
<evidence type="ECO:0000256" key="1">
    <source>
        <dbReference type="SAM" id="SignalP"/>
    </source>
</evidence>
<gene>
    <name evidence="2" type="ORF">PISL3812_00284</name>
</gene>
<dbReference type="AlphaFoldDB" id="A0A0U1LIV7"/>
<dbReference type="Pfam" id="PF03663">
    <property type="entry name" value="Glyco_hydro_76"/>
    <property type="match status" value="1"/>
</dbReference>
<feature type="signal peptide" evidence="1">
    <location>
        <begin position="1"/>
        <end position="19"/>
    </location>
</feature>
<dbReference type="OrthoDB" id="9984024at2759"/>
<dbReference type="InterPro" id="IPR053169">
    <property type="entry name" value="MUG_Protein"/>
</dbReference>
<dbReference type="Proteomes" id="UP000054383">
    <property type="component" value="Unassembled WGS sequence"/>
</dbReference>
<sequence length="358" mass="38615">MRPILSISSLLLATTLVSADDASYDVNAVCTCDQMMRYYGTSNNGLWGGSWWQSAILMASLADISSLDSSYNGTYFDTYSNTYSNAPSFNSYTGFLDDFYDDEGWWGNAWLTVYDLTKNPDYLNLAISIYNDISGGVNTPCGGLYWEKNGGYIASIANELYIALAASLANRVSSDQKQGYLDAATTGWDWFFNIGVVGDDWLVVDGVDNNTCQPTGNKYSYNQGVILTAAVELATATGNSTYLDLAGNIANATTATNGTFADENGVLKDCANDSCDIQGAMFKGPLFRGLRQLQLASPHDNWKDFITTNAKSLWNNALNVTNSECNTGSAFMGPMTGVNEVTQGSALDCLVAAWAVTS</sequence>
<evidence type="ECO:0000313" key="3">
    <source>
        <dbReference type="Proteomes" id="UP000054383"/>
    </source>
</evidence>
<dbReference type="GO" id="GO:0005975">
    <property type="term" value="P:carbohydrate metabolic process"/>
    <property type="evidence" value="ECO:0007669"/>
    <property type="project" value="InterPro"/>
</dbReference>
<dbReference type="PANTHER" id="PTHR47791:SF1">
    <property type="entry name" value="ENDO MANNANASE, GH76 FAMILY (EUROFUNG)"/>
    <property type="match status" value="1"/>
</dbReference>
<dbReference type="InterPro" id="IPR005198">
    <property type="entry name" value="Glyco_hydro_76"/>
</dbReference>
<name>A0A0U1LIV7_TALIS</name>
<keyword evidence="3" id="KW-1185">Reference proteome</keyword>
<dbReference type="Gene3D" id="1.50.10.20">
    <property type="match status" value="1"/>
</dbReference>
<dbReference type="SUPFAM" id="SSF48208">
    <property type="entry name" value="Six-hairpin glycosidases"/>
    <property type="match status" value="1"/>
</dbReference>
<feature type="chain" id="PRO_5006710988" description="Glycoside hydrolase family 76 protein" evidence="1">
    <location>
        <begin position="20"/>
        <end position="358"/>
    </location>
</feature>
<dbReference type="PANTHER" id="PTHR47791">
    <property type="entry name" value="MEIOTICALLY UP-REGULATED GENE 191 PROTEIN"/>
    <property type="match status" value="1"/>
</dbReference>